<accession>A0A9P4QE74</accession>
<gene>
    <name evidence="1" type="ORF">K431DRAFT_133013</name>
</gene>
<dbReference type="AlphaFoldDB" id="A0A9P4QE74"/>
<protein>
    <submittedName>
        <fullName evidence="1">Uncharacterized protein</fullName>
    </submittedName>
</protein>
<proteinExistence type="predicted"/>
<dbReference type="EMBL" id="MU003770">
    <property type="protein sequence ID" value="KAF2724794.1"/>
    <property type="molecule type" value="Genomic_DNA"/>
</dbReference>
<sequence>MLSTLHSPCCPPSSCLPAACASPRSRVHLSLSTQIAKSLRGYRSPSWGRNGILTCLDPAPEIALTCGLGLA</sequence>
<dbReference type="Proteomes" id="UP000799441">
    <property type="component" value="Unassembled WGS sequence"/>
</dbReference>
<name>A0A9P4QE74_9PEZI</name>
<reference evidence="1" key="1">
    <citation type="journal article" date="2020" name="Stud. Mycol.">
        <title>101 Dothideomycetes genomes: a test case for predicting lifestyles and emergence of pathogens.</title>
        <authorList>
            <person name="Haridas S."/>
            <person name="Albert R."/>
            <person name="Binder M."/>
            <person name="Bloem J."/>
            <person name="Labutti K."/>
            <person name="Salamov A."/>
            <person name="Andreopoulos B."/>
            <person name="Baker S."/>
            <person name="Barry K."/>
            <person name="Bills G."/>
            <person name="Bluhm B."/>
            <person name="Cannon C."/>
            <person name="Castanera R."/>
            <person name="Culley D."/>
            <person name="Daum C."/>
            <person name="Ezra D."/>
            <person name="Gonzalez J."/>
            <person name="Henrissat B."/>
            <person name="Kuo A."/>
            <person name="Liang C."/>
            <person name="Lipzen A."/>
            <person name="Lutzoni F."/>
            <person name="Magnuson J."/>
            <person name="Mondo S."/>
            <person name="Nolan M."/>
            <person name="Ohm R."/>
            <person name="Pangilinan J."/>
            <person name="Park H.-J."/>
            <person name="Ramirez L."/>
            <person name="Alfaro M."/>
            <person name="Sun H."/>
            <person name="Tritt A."/>
            <person name="Yoshinaga Y."/>
            <person name="Zwiers L.-H."/>
            <person name="Turgeon B."/>
            <person name="Goodwin S."/>
            <person name="Spatafora J."/>
            <person name="Crous P."/>
            <person name="Grigoriev I."/>
        </authorList>
    </citation>
    <scope>NUCLEOTIDE SEQUENCE</scope>
    <source>
        <strain evidence="1">CBS 116435</strain>
    </source>
</reference>
<evidence type="ECO:0000313" key="2">
    <source>
        <dbReference type="Proteomes" id="UP000799441"/>
    </source>
</evidence>
<keyword evidence="2" id="KW-1185">Reference proteome</keyword>
<evidence type="ECO:0000313" key="1">
    <source>
        <dbReference type="EMBL" id="KAF2724794.1"/>
    </source>
</evidence>
<organism evidence="1 2">
    <name type="scientific">Polychaeton citri CBS 116435</name>
    <dbReference type="NCBI Taxonomy" id="1314669"/>
    <lineage>
        <taxon>Eukaryota</taxon>
        <taxon>Fungi</taxon>
        <taxon>Dikarya</taxon>
        <taxon>Ascomycota</taxon>
        <taxon>Pezizomycotina</taxon>
        <taxon>Dothideomycetes</taxon>
        <taxon>Dothideomycetidae</taxon>
        <taxon>Capnodiales</taxon>
        <taxon>Capnodiaceae</taxon>
        <taxon>Polychaeton</taxon>
    </lineage>
</organism>
<comment type="caution">
    <text evidence="1">The sequence shown here is derived from an EMBL/GenBank/DDBJ whole genome shotgun (WGS) entry which is preliminary data.</text>
</comment>